<evidence type="ECO:0000313" key="2">
    <source>
        <dbReference type="Proteomes" id="UP000623269"/>
    </source>
</evidence>
<proteinExistence type="predicted"/>
<comment type="caution">
    <text evidence="1">The sequence shown here is derived from an EMBL/GenBank/DDBJ whole genome shotgun (WGS) entry which is preliminary data.</text>
</comment>
<organism evidence="1 2">
    <name type="scientific">Mobilitalea sibirica</name>
    <dbReference type="NCBI Taxonomy" id="1462919"/>
    <lineage>
        <taxon>Bacteria</taxon>
        <taxon>Bacillati</taxon>
        <taxon>Bacillota</taxon>
        <taxon>Clostridia</taxon>
        <taxon>Lachnospirales</taxon>
        <taxon>Lachnospiraceae</taxon>
        <taxon>Mobilitalea</taxon>
    </lineage>
</organism>
<dbReference type="PANTHER" id="PTHR42924:SF3">
    <property type="entry name" value="POLYMERASE_HISTIDINOL PHOSPHATASE N-TERMINAL DOMAIN-CONTAINING PROTEIN"/>
    <property type="match status" value="1"/>
</dbReference>
<dbReference type="EMBL" id="JAEAGR010000004">
    <property type="protein sequence ID" value="MBH1940382.1"/>
    <property type="molecule type" value="Genomic_DNA"/>
</dbReference>
<keyword evidence="2" id="KW-1185">Reference proteome</keyword>
<dbReference type="Pfam" id="PF13263">
    <property type="entry name" value="PHP_C"/>
    <property type="match status" value="1"/>
</dbReference>
<dbReference type="RefSeq" id="WP_197660605.1">
    <property type="nucleotide sequence ID" value="NZ_JAEAGR010000004.1"/>
</dbReference>
<dbReference type="GO" id="GO:0035312">
    <property type="term" value="F:5'-3' DNA exonuclease activity"/>
    <property type="evidence" value="ECO:0007669"/>
    <property type="project" value="TreeGrafter"/>
</dbReference>
<gene>
    <name evidence="1" type="ORF">I5677_05660</name>
</gene>
<reference evidence="1" key="1">
    <citation type="submission" date="2020-12" db="EMBL/GenBank/DDBJ databases">
        <title>M. sibirica DSM 26468T genome.</title>
        <authorList>
            <person name="Thieme N."/>
            <person name="Rettenmaier R."/>
            <person name="Zverlov V."/>
            <person name="Liebl W."/>
        </authorList>
    </citation>
    <scope>NUCLEOTIDE SEQUENCE</scope>
    <source>
        <strain evidence="1">DSM 26468</strain>
    </source>
</reference>
<accession>A0A8J7H1P3</accession>
<dbReference type="CDD" id="cd07432">
    <property type="entry name" value="PHP_HisPPase"/>
    <property type="match status" value="1"/>
</dbReference>
<dbReference type="InterPro" id="IPR052018">
    <property type="entry name" value="PHP_domain"/>
</dbReference>
<sequence>MALYRYETHLHTKEASACSIISGAEHVRNYKEAGYSGIVVTDHFLNGNSCIPKNLPWEKQIELFCKGYENAKEEGDRIGLSVFFGWEAYFQATEFLIYGLDKKWLLEHPDMLTWSVEEYHRRVHEDGGFVIHAHPFRIRPYIKEVRLFPDTIDAVEVINCGNHDPEFDHKALAYAKSLNLPVTAGTDAHGYESALAGIDFEHKIKDSQDFIESIKAGRYKLIRI</sequence>
<dbReference type="Gene3D" id="3.20.20.140">
    <property type="entry name" value="Metal-dependent hydrolases"/>
    <property type="match status" value="1"/>
</dbReference>
<dbReference type="GO" id="GO:0004534">
    <property type="term" value="F:5'-3' RNA exonuclease activity"/>
    <property type="evidence" value="ECO:0007669"/>
    <property type="project" value="TreeGrafter"/>
</dbReference>
<dbReference type="Proteomes" id="UP000623269">
    <property type="component" value="Unassembled WGS sequence"/>
</dbReference>
<dbReference type="AlphaFoldDB" id="A0A8J7H1P3"/>
<dbReference type="InterPro" id="IPR016195">
    <property type="entry name" value="Pol/histidinol_Pase-like"/>
</dbReference>
<evidence type="ECO:0000313" key="1">
    <source>
        <dbReference type="EMBL" id="MBH1940382.1"/>
    </source>
</evidence>
<name>A0A8J7H1P3_9FIRM</name>
<dbReference type="PANTHER" id="PTHR42924">
    <property type="entry name" value="EXONUCLEASE"/>
    <property type="match status" value="1"/>
</dbReference>
<protein>
    <submittedName>
        <fullName evidence="1">PHP domain-containing protein</fullName>
    </submittedName>
</protein>
<dbReference type="SUPFAM" id="SSF89550">
    <property type="entry name" value="PHP domain-like"/>
    <property type="match status" value="1"/>
</dbReference>